<evidence type="ECO:0000313" key="2">
    <source>
        <dbReference type="Proteomes" id="UP001597405"/>
    </source>
</evidence>
<dbReference type="EMBL" id="JBHUGZ010000005">
    <property type="protein sequence ID" value="MFD1982460.1"/>
    <property type="molecule type" value="Genomic_DNA"/>
</dbReference>
<organism evidence="1 2">
    <name type="scientific">Mesorhizobium newzealandense</name>
    <dbReference type="NCBI Taxonomy" id="1300302"/>
    <lineage>
        <taxon>Bacteria</taxon>
        <taxon>Pseudomonadati</taxon>
        <taxon>Pseudomonadota</taxon>
        <taxon>Alphaproteobacteria</taxon>
        <taxon>Hyphomicrobiales</taxon>
        <taxon>Phyllobacteriaceae</taxon>
        <taxon>Mesorhizobium</taxon>
    </lineage>
</organism>
<proteinExistence type="predicted"/>
<dbReference type="RefSeq" id="WP_379095275.1">
    <property type="nucleotide sequence ID" value="NZ_JBHUGZ010000005.1"/>
</dbReference>
<dbReference type="Proteomes" id="UP001597405">
    <property type="component" value="Unassembled WGS sequence"/>
</dbReference>
<comment type="caution">
    <text evidence="1">The sequence shown here is derived from an EMBL/GenBank/DDBJ whole genome shotgun (WGS) entry which is preliminary data.</text>
</comment>
<accession>A0ABW4U524</accession>
<gene>
    <name evidence="1" type="ORF">ACFSOZ_07175</name>
</gene>
<protein>
    <recommendedName>
        <fullName evidence="3">DUF1801 domain-containing protein</fullName>
    </recommendedName>
</protein>
<name>A0ABW4U524_9HYPH</name>
<sequence length="138" mass="15626">MNITRRNAFGVLAAIPVAAMPVSASRAAPMTARERYAHHLAELKKAAEEIEPRIAYWHDLDFLGDESETGCGVIISAHMRNGRYEGDGVYETEYGASYPVRLLSERKDGQRMFAYRHQRGEDVIPEDRLEAFIKRKVS</sequence>
<keyword evidence="2" id="KW-1185">Reference proteome</keyword>
<evidence type="ECO:0000313" key="1">
    <source>
        <dbReference type="EMBL" id="MFD1982460.1"/>
    </source>
</evidence>
<evidence type="ECO:0008006" key="3">
    <source>
        <dbReference type="Google" id="ProtNLM"/>
    </source>
</evidence>
<reference evidence="2" key="1">
    <citation type="journal article" date="2019" name="Int. J. Syst. Evol. Microbiol.">
        <title>The Global Catalogue of Microorganisms (GCM) 10K type strain sequencing project: providing services to taxonomists for standard genome sequencing and annotation.</title>
        <authorList>
            <consortium name="The Broad Institute Genomics Platform"/>
            <consortium name="The Broad Institute Genome Sequencing Center for Infectious Disease"/>
            <person name="Wu L."/>
            <person name="Ma J."/>
        </authorList>
    </citation>
    <scope>NUCLEOTIDE SEQUENCE [LARGE SCALE GENOMIC DNA]</scope>
    <source>
        <strain evidence="2">CGMCC 1.16225</strain>
    </source>
</reference>